<dbReference type="InterPro" id="IPR013094">
    <property type="entry name" value="AB_hydrolase_3"/>
</dbReference>
<reference evidence="4 5" key="1">
    <citation type="journal article" date="2021" name="Int. J. Syst. Evol. Microbiol.">
        <title>Reticulibacter mediterranei gen. nov., sp. nov., within the new family Reticulibacteraceae fam. nov., and Ktedonospora formicarum gen. nov., sp. nov., Ktedonobacter robiniae sp. nov., Dictyobacter formicarum sp. nov. and Dictyobacter arantiisoli sp. nov., belonging to the class Ktedonobacteria.</title>
        <authorList>
            <person name="Yabe S."/>
            <person name="Zheng Y."/>
            <person name="Wang C.M."/>
            <person name="Sakai Y."/>
            <person name="Abe K."/>
            <person name="Yokota A."/>
            <person name="Donadio S."/>
            <person name="Cavaletti L."/>
            <person name="Monciardini P."/>
        </authorList>
    </citation>
    <scope>NUCLEOTIDE SEQUENCE [LARGE SCALE GENOMIC DNA]</scope>
    <source>
        <strain evidence="4 5">SOSP1-30</strain>
    </source>
</reference>
<name>A0ABQ3UQW4_9CHLR</name>
<evidence type="ECO:0000259" key="3">
    <source>
        <dbReference type="Pfam" id="PF07859"/>
    </source>
</evidence>
<evidence type="ECO:0000313" key="4">
    <source>
        <dbReference type="EMBL" id="GHO55007.1"/>
    </source>
</evidence>
<keyword evidence="2" id="KW-0378">Hydrolase</keyword>
<evidence type="ECO:0000256" key="1">
    <source>
        <dbReference type="ARBA" id="ARBA00010515"/>
    </source>
</evidence>
<dbReference type="InterPro" id="IPR029058">
    <property type="entry name" value="AB_hydrolase_fold"/>
</dbReference>
<gene>
    <name evidence="4" type="primary">bah</name>
    <name evidence="4" type="ORF">KSB_34820</name>
</gene>
<evidence type="ECO:0000313" key="5">
    <source>
        <dbReference type="Proteomes" id="UP000654345"/>
    </source>
</evidence>
<evidence type="ECO:0000256" key="2">
    <source>
        <dbReference type="ARBA" id="ARBA00022801"/>
    </source>
</evidence>
<dbReference type="PANTHER" id="PTHR48081:SF30">
    <property type="entry name" value="ACETYL-HYDROLASE LIPR-RELATED"/>
    <property type="match status" value="1"/>
</dbReference>
<keyword evidence="5" id="KW-1185">Reference proteome</keyword>
<comment type="similarity">
    <text evidence="1">Belongs to the 'GDXG' lipolytic enzyme family.</text>
</comment>
<protein>
    <submittedName>
        <fullName evidence="4">Acetylesterase</fullName>
    </submittedName>
</protein>
<dbReference type="RefSeq" id="WP_201371656.1">
    <property type="nucleotide sequence ID" value="NZ_BNJG01000001.1"/>
</dbReference>
<dbReference type="InterPro" id="IPR050300">
    <property type="entry name" value="GDXG_lipolytic_enzyme"/>
</dbReference>
<feature type="domain" description="Alpha/beta hydrolase fold-3" evidence="3">
    <location>
        <begin position="74"/>
        <end position="275"/>
    </location>
</feature>
<dbReference type="EMBL" id="BNJG01000001">
    <property type="protein sequence ID" value="GHO55007.1"/>
    <property type="molecule type" value="Genomic_DNA"/>
</dbReference>
<accession>A0ABQ3UQW4</accession>
<comment type="caution">
    <text evidence="4">The sequence shown here is derived from an EMBL/GenBank/DDBJ whole genome shotgun (WGS) entry which is preliminary data.</text>
</comment>
<dbReference type="Gene3D" id="3.40.50.1820">
    <property type="entry name" value="alpha/beta hydrolase"/>
    <property type="match status" value="1"/>
</dbReference>
<sequence length="303" mass="33219">MMSPQAQEIRTFMERTAASSIVQAHLPVETRRAQFEAQRALIPLPSDVQVEAITAGSVAAEWVRTPECDEHQVVLYVHGGVFVWGSCASYRVVAATFARVAHARVLVPDYRLAPEHPFPAAPQDCLAIYHWLLDSGVSPEHLVIVGDSTGAGLVLALLVKLAQEALPQPAGAVLISPWLDLTLSGDSYMRNAQTDFMESRELLLEIRQSYLGAQDPHSPLVSPLFAEISGLPPLLVYAGSDELLVDDAIRLAERLRQVGGSVELQIGEGFWHTWLITATMRPFPEGTQALERIGVFVRSHRTC</sequence>
<proteinExistence type="inferred from homology"/>
<dbReference type="Pfam" id="PF07859">
    <property type="entry name" value="Abhydrolase_3"/>
    <property type="match status" value="1"/>
</dbReference>
<dbReference type="SUPFAM" id="SSF53474">
    <property type="entry name" value="alpha/beta-Hydrolases"/>
    <property type="match status" value="1"/>
</dbReference>
<organism evidence="4 5">
    <name type="scientific">Ktedonobacter robiniae</name>
    <dbReference type="NCBI Taxonomy" id="2778365"/>
    <lineage>
        <taxon>Bacteria</taxon>
        <taxon>Bacillati</taxon>
        <taxon>Chloroflexota</taxon>
        <taxon>Ktedonobacteria</taxon>
        <taxon>Ktedonobacterales</taxon>
        <taxon>Ktedonobacteraceae</taxon>
        <taxon>Ktedonobacter</taxon>
    </lineage>
</organism>
<dbReference type="Proteomes" id="UP000654345">
    <property type="component" value="Unassembled WGS sequence"/>
</dbReference>
<dbReference type="PANTHER" id="PTHR48081">
    <property type="entry name" value="AB HYDROLASE SUPERFAMILY PROTEIN C4A8.06C"/>
    <property type="match status" value="1"/>
</dbReference>